<dbReference type="Pfam" id="PF01527">
    <property type="entry name" value="HTH_Tnp_1"/>
    <property type="match status" value="1"/>
</dbReference>
<accession>U1WPW6</accession>
<dbReference type="EMBL" id="AWSJ01000083">
    <property type="protein sequence ID" value="ERI10654.1"/>
    <property type="molecule type" value="Genomic_DNA"/>
</dbReference>
<dbReference type="eggNOG" id="COG2963">
    <property type="taxonomic scope" value="Bacteria"/>
</dbReference>
<organism evidence="1 2">
    <name type="scientific">Aneurinibacillus aneurinilyticus ATCC 12856</name>
    <dbReference type="NCBI Taxonomy" id="649747"/>
    <lineage>
        <taxon>Bacteria</taxon>
        <taxon>Bacillati</taxon>
        <taxon>Bacillota</taxon>
        <taxon>Bacilli</taxon>
        <taxon>Bacillales</taxon>
        <taxon>Paenibacillaceae</taxon>
        <taxon>Aneurinibacillus group</taxon>
        <taxon>Aneurinibacillus</taxon>
    </lineage>
</organism>
<dbReference type="SUPFAM" id="SSF48295">
    <property type="entry name" value="TrpR-like"/>
    <property type="match status" value="1"/>
</dbReference>
<dbReference type="InterPro" id="IPR036388">
    <property type="entry name" value="WH-like_DNA-bd_sf"/>
</dbReference>
<dbReference type="GO" id="GO:0043565">
    <property type="term" value="F:sequence-specific DNA binding"/>
    <property type="evidence" value="ECO:0007669"/>
    <property type="project" value="InterPro"/>
</dbReference>
<dbReference type="HOGENOM" id="CLU_1406198_0_0_9"/>
<evidence type="ECO:0000313" key="1">
    <source>
        <dbReference type="EMBL" id="ERI10654.1"/>
    </source>
</evidence>
<dbReference type="InterPro" id="IPR010921">
    <property type="entry name" value="Trp_repressor/repl_initiator"/>
</dbReference>
<gene>
    <name evidence="1" type="ORF">HMPREF0083_01254</name>
</gene>
<evidence type="ECO:0000313" key="2">
    <source>
        <dbReference type="Proteomes" id="UP000016511"/>
    </source>
</evidence>
<protein>
    <submittedName>
        <fullName evidence="1">Transposase</fullName>
    </submittedName>
</protein>
<dbReference type="STRING" id="649747.HMPREF0083_01254"/>
<comment type="caution">
    <text evidence="1">The sequence shown here is derived from an EMBL/GenBank/DDBJ whole genome shotgun (WGS) entry which is preliminary data.</text>
</comment>
<reference evidence="1 2" key="1">
    <citation type="submission" date="2013-08" db="EMBL/GenBank/DDBJ databases">
        <authorList>
            <person name="Weinstock G."/>
            <person name="Sodergren E."/>
            <person name="Wylie T."/>
            <person name="Fulton L."/>
            <person name="Fulton R."/>
            <person name="Fronick C."/>
            <person name="O'Laughlin M."/>
            <person name="Godfrey J."/>
            <person name="Miner T."/>
            <person name="Herter B."/>
            <person name="Appelbaum E."/>
            <person name="Cordes M."/>
            <person name="Lek S."/>
            <person name="Wollam A."/>
            <person name="Pepin K.H."/>
            <person name="Palsikar V.B."/>
            <person name="Mitreva M."/>
            <person name="Wilson R.K."/>
        </authorList>
    </citation>
    <scope>NUCLEOTIDE SEQUENCE [LARGE SCALE GENOMIC DNA]</scope>
    <source>
        <strain evidence="1 2">ATCC 12856</strain>
    </source>
</reference>
<keyword evidence="2" id="KW-1185">Reference proteome</keyword>
<sequence>MKTRKSYTAEFKSQIVLEILREEKTLNEIVSTYGVHVNQLRQWKKAVVEQMPQLFSNENKKVEQVKALYEEQIETLYAEVGKLTTQLSWLKKNLALKTRDERIAMVDWGSAELPIKTQAELLSLNILQARPPARHPKRPLSSIGSTNCTRNIRSMAPDASRFNFRKTASPSIEKLDSATCGKWGLQALRQDPM</sequence>
<dbReference type="InterPro" id="IPR002514">
    <property type="entry name" value="Transposase_8"/>
</dbReference>
<dbReference type="Proteomes" id="UP000016511">
    <property type="component" value="Unassembled WGS sequence"/>
</dbReference>
<proteinExistence type="predicted"/>
<name>U1WPW6_ANEAE</name>
<dbReference type="AlphaFoldDB" id="U1WPW6"/>
<dbReference type="GO" id="GO:0004803">
    <property type="term" value="F:transposase activity"/>
    <property type="evidence" value="ECO:0007669"/>
    <property type="project" value="InterPro"/>
</dbReference>
<dbReference type="GO" id="GO:0006313">
    <property type="term" value="P:DNA transposition"/>
    <property type="evidence" value="ECO:0007669"/>
    <property type="project" value="InterPro"/>
</dbReference>
<dbReference type="Gene3D" id="1.10.10.10">
    <property type="entry name" value="Winged helix-like DNA-binding domain superfamily/Winged helix DNA-binding domain"/>
    <property type="match status" value="1"/>
</dbReference>